<proteinExistence type="predicted"/>
<keyword evidence="2" id="KW-1185">Reference proteome</keyword>
<dbReference type="Proteomes" id="UP000828251">
    <property type="component" value="Unassembled WGS sequence"/>
</dbReference>
<reference evidence="1 2" key="1">
    <citation type="journal article" date="2021" name="Plant Biotechnol. J.">
        <title>Multi-omics assisted identification of the key and species-specific regulatory components of drought-tolerant mechanisms in Gossypium stocksii.</title>
        <authorList>
            <person name="Yu D."/>
            <person name="Ke L."/>
            <person name="Zhang D."/>
            <person name="Wu Y."/>
            <person name="Sun Y."/>
            <person name="Mei J."/>
            <person name="Sun J."/>
            <person name="Sun Y."/>
        </authorList>
    </citation>
    <scope>NUCLEOTIDE SEQUENCE [LARGE SCALE GENOMIC DNA]</scope>
    <source>
        <strain evidence="2">cv. E1</strain>
        <tissue evidence="1">Leaf</tissue>
    </source>
</reference>
<dbReference type="OrthoDB" id="1937804at2759"/>
<accession>A0A9D3WIW8</accession>
<comment type="caution">
    <text evidence="1">The sequence shown here is derived from an EMBL/GenBank/DDBJ whole genome shotgun (WGS) entry which is preliminary data.</text>
</comment>
<evidence type="ECO:0000313" key="2">
    <source>
        <dbReference type="Proteomes" id="UP000828251"/>
    </source>
</evidence>
<gene>
    <name evidence="1" type="ORF">J1N35_000731</name>
</gene>
<dbReference type="AlphaFoldDB" id="A0A9D3WIW8"/>
<organism evidence="1 2">
    <name type="scientific">Gossypium stocksii</name>
    <dbReference type="NCBI Taxonomy" id="47602"/>
    <lineage>
        <taxon>Eukaryota</taxon>
        <taxon>Viridiplantae</taxon>
        <taxon>Streptophyta</taxon>
        <taxon>Embryophyta</taxon>
        <taxon>Tracheophyta</taxon>
        <taxon>Spermatophyta</taxon>
        <taxon>Magnoliopsida</taxon>
        <taxon>eudicotyledons</taxon>
        <taxon>Gunneridae</taxon>
        <taxon>Pentapetalae</taxon>
        <taxon>rosids</taxon>
        <taxon>malvids</taxon>
        <taxon>Malvales</taxon>
        <taxon>Malvaceae</taxon>
        <taxon>Malvoideae</taxon>
        <taxon>Gossypium</taxon>
    </lineage>
</organism>
<protein>
    <submittedName>
        <fullName evidence="1">Uncharacterized protein</fullName>
    </submittedName>
</protein>
<name>A0A9D3WIW8_9ROSI</name>
<sequence length="99" mass="11579">MIEACVVDGMPYIASDVAFVIPLSARVNAIVWCVNEPIINFQMVVWYTKDRVFHQFKCYQHIPDIPMQLGKDVHEINKKGKHVKNWALEHQPYIVLWNV</sequence>
<evidence type="ECO:0000313" key="1">
    <source>
        <dbReference type="EMBL" id="KAH1129353.1"/>
    </source>
</evidence>
<dbReference type="EMBL" id="JAIQCV010000001">
    <property type="protein sequence ID" value="KAH1129353.1"/>
    <property type="molecule type" value="Genomic_DNA"/>
</dbReference>